<comment type="caution">
    <text evidence="1">The sequence shown here is derived from an EMBL/GenBank/DDBJ whole genome shotgun (WGS) entry which is preliminary data.</text>
</comment>
<gene>
    <name evidence="1" type="ORF">EOD42_22465</name>
</gene>
<dbReference type="OrthoDB" id="7450424at2"/>
<dbReference type="AlphaFoldDB" id="A0A437M1E2"/>
<evidence type="ECO:0000313" key="2">
    <source>
        <dbReference type="Proteomes" id="UP000282957"/>
    </source>
</evidence>
<protein>
    <submittedName>
        <fullName evidence="1">Uncharacterized protein</fullName>
    </submittedName>
</protein>
<proteinExistence type="predicted"/>
<sequence>MGTIRETAGGAWAEQLPGETARYAFSWDSVPSTSIWTCKPEGLAIVAERSGNETEALISGGEAGRWYGVTNTVELPGGQVRCRTFMLLFTAGLPTTGSALFPFPPDAVAGIRRDRLVKLAKSHLGGDELTDDVIWGKILAAEAEAERHLRVWLAPREVLPADPVYDADAAALAAAGERVEREPGYDYDPALFDGSRWGLLELRQRPISVVRWVRFAYPNPGSNLSEIPANWLRPEGTTNKVNIVPSTGTVSLPLNTFIMSILGGGNRVPFMLAVAYRAGIEDVNRRYPDLAQIVKRMALLSIVDDMLMPQSGSVSADGLSQSISFEADKHRDTIETKLDKLRDAIQGPRLVFV</sequence>
<dbReference type="EMBL" id="SACL01000011">
    <property type="protein sequence ID" value="RVT91422.1"/>
    <property type="molecule type" value="Genomic_DNA"/>
</dbReference>
<name>A0A437M1E2_9PROT</name>
<evidence type="ECO:0000313" key="1">
    <source>
        <dbReference type="EMBL" id="RVT91422.1"/>
    </source>
</evidence>
<dbReference type="Proteomes" id="UP000282957">
    <property type="component" value="Unassembled WGS sequence"/>
</dbReference>
<dbReference type="RefSeq" id="WP_127789840.1">
    <property type="nucleotide sequence ID" value="NZ_SACL01000011.1"/>
</dbReference>
<dbReference type="InterPro" id="IPR056928">
    <property type="entry name" value="Gp77-like"/>
</dbReference>
<dbReference type="Pfam" id="PF23148">
    <property type="entry name" value="Gp77"/>
    <property type="match status" value="1"/>
</dbReference>
<keyword evidence="2" id="KW-1185">Reference proteome</keyword>
<organism evidence="1 2">
    <name type="scientific">Rhodovarius crocodyli</name>
    <dbReference type="NCBI Taxonomy" id="1979269"/>
    <lineage>
        <taxon>Bacteria</taxon>
        <taxon>Pseudomonadati</taxon>
        <taxon>Pseudomonadota</taxon>
        <taxon>Alphaproteobacteria</taxon>
        <taxon>Acetobacterales</taxon>
        <taxon>Roseomonadaceae</taxon>
        <taxon>Rhodovarius</taxon>
    </lineage>
</organism>
<reference evidence="1 2" key="1">
    <citation type="submission" date="2019-01" db="EMBL/GenBank/DDBJ databases">
        <authorList>
            <person name="Chen W.-M."/>
        </authorList>
    </citation>
    <scope>NUCLEOTIDE SEQUENCE [LARGE SCALE GENOMIC DNA]</scope>
    <source>
        <strain evidence="1 2">CCP-6</strain>
    </source>
</reference>
<accession>A0A437M1E2</accession>